<dbReference type="RefSeq" id="WP_058889637.1">
    <property type="nucleotide sequence ID" value="NZ_LQBM01000007.1"/>
</dbReference>
<dbReference type="EMBL" id="LQBM01000007">
    <property type="protein sequence ID" value="KUG57260.1"/>
    <property type="molecule type" value="Genomic_DNA"/>
</dbReference>
<evidence type="ECO:0000313" key="8">
    <source>
        <dbReference type="EMBL" id="KUG57260.1"/>
    </source>
</evidence>
<proteinExistence type="inferred from homology"/>
<dbReference type="InterPro" id="IPR001100">
    <property type="entry name" value="Pyr_nuc-diS_OxRdtase"/>
</dbReference>
<dbReference type="GO" id="GO:0000166">
    <property type="term" value="F:nucleotide binding"/>
    <property type="evidence" value="ECO:0007669"/>
    <property type="project" value="UniProtKB-KW"/>
</dbReference>
<sequence>MTRKHEEPEKYDLMVIGAGMAGIAAATKCASQGWRVAIVDSLPYGGTCALRGCDPKKILRRGAEILEAAHLMGDKGIGEGGLSVNWAQLMKHKHGFTDGVPASMEDGLKTHGVQTLHGTAVFTGPTEVEVSGVGYHATKILIATGATPVSLDFPGHEHLIDSTAFLNLESLPPRVLFVGGGFVSFEFAHIAARAGSRPIIIDRGSRPLKGFDPDLVDLLVRRGAECGVDVQSGTSMTGVEETPAGYQVHLQQQGVASMIEVDLVVHGAGRVPDLSRLDLEAGGVAYGPGGIDVSADLQSVTNSAVYAAGDAADTEGMPLTPVAVLEAKVAASNILKSGNAVPDYAGTPTAVFTIPELVRVGVLEDEAQARGMDIEVRYTDTSRWFSQYRVGETAGAVKILVDRSSDRIVGAHLFGHGVAELVNTISLAMKYGLTARELRSSPAVYPSVGSDLGSML</sequence>
<evidence type="ECO:0000259" key="7">
    <source>
        <dbReference type="Pfam" id="PF07992"/>
    </source>
</evidence>
<feature type="binding site" evidence="4">
    <location>
        <position position="57"/>
    </location>
    <ligand>
        <name>FAD</name>
        <dbReference type="ChEBI" id="CHEBI:57692"/>
    </ligand>
</feature>
<comment type="cofactor">
    <cofactor evidence="4">
        <name>FAD</name>
        <dbReference type="ChEBI" id="CHEBI:57692"/>
    </cofactor>
    <text evidence="4">Binds 1 FAD per subunit.</text>
</comment>
<feature type="disulfide bond" description="Redox-active" evidence="5">
    <location>
        <begin position="48"/>
        <end position="53"/>
    </location>
</feature>
<keyword evidence="9" id="KW-1185">Reference proteome</keyword>
<dbReference type="Pfam" id="PF02852">
    <property type="entry name" value="Pyr_redox_dim"/>
    <property type="match status" value="1"/>
</dbReference>
<dbReference type="InterPro" id="IPR016156">
    <property type="entry name" value="FAD/NAD-linked_Rdtase_dimer_sf"/>
</dbReference>
<evidence type="ECO:0000256" key="5">
    <source>
        <dbReference type="PIRSR" id="PIRSR000350-4"/>
    </source>
</evidence>
<dbReference type="InterPro" id="IPR023753">
    <property type="entry name" value="FAD/NAD-binding_dom"/>
</dbReference>
<dbReference type="PRINTS" id="PR00368">
    <property type="entry name" value="FADPNR"/>
</dbReference>
<dbReference type="InterPro" id="IPR036188">
    <property type="entry name" value="FAD/NAD-bd_sf"/>
</dbReference>
<dbReference type="Gene3D" id="3.50.50.60">
    <property type="entry name" value="FAD/NAD(P)-binding domain"/>
    <property type="match status" value="2"/>
</dbReference>
<gene>
    <name evidence="8" type="ORF">AVL63_13295</name>
</gene>
<evidence type="ECO:0000256" key="2">
    <source>
        <dbReference type="ARBA" id="ARBA00022630"/>
    </source>
</evidence>
<dbReference type="GO" id="GO:0016491">
    <property type="term" value="F:oxidoreductase activity"/>
    <property type="evidence" value="ECO:0007669"/>
    <property type="project" value="InterPro"/>
</dbReference>
<evidence type="ECO:0000256" key="1">
    <source>
        <dbReference type="ARBA" id="ARBA00007532"/>
    </source>
</evidence>
<dbReference type="PANTHER" id="PTHR43014">
    <property type="entry name" value="MERCURIC REDUCTASE"/>
    <property type="match status" value="1"/>
</dbReference>
<dbReference type="SUPFAM" id="SSF51905">
    <property type="entry name" value="FAD/NAD(P)-binding domain"/>
    <property type="match status" value="1"/>
</dbReference>
<dbReference type="Pfam" id="PF07992">
    <property type="entry name" value="Pyr_redox_2"/>
    <property type="match status" value="1"/>
</dbReference>
<name>A0A0W8IBB5_9MICC</name>
<dbReference type="PANTHER" id="PTHR43014:SF5">
    <property type="entry name" value="GLUTATHIONE REDUCTASE (NADPH)"/>
    <property type="match status" value="1"/>
</dbReference>
<comment type="caution">
    <text evidence="8">The sequence shown here is derived from an EMBL/GenBank/DDBJ whole genome shotgun (WGS) entry which is preliminary data.</text>
</comment>
<evidence type="ECO:0000259" key="6">
    <source>
        <dbReference type="Pfam" id="PF02852"/>
    </source>
</evidence>
<keyword evidence="3 4" id="KW-0274">FAD</keyword>
<keyword evidence="4" id="KW-0547">Nucleotide-binding</keyword>
<evidence type="ECO:0000313" key="9">
    <source>
        <dbReference type="Proteomes" id="UP000054023"/>
    </source>
</evidence>
<dbReference type="STRING" id="317018.AVL63_13295"/>
<keyword evidence="4" id="KW-0520">NAD</keyword>
<feature type="binding site" evidence="4">
    <location>
        <begin position="179"/>
        <end position="186"/>
    </location>
    <ligand>
        <name>NAD(+)</name>
        <dbReference type="ChEBI" id="CHEBI:57540"/>
    </ligand>
</feature>
<reference evidence="9" key="1">
    <citation type="submission" date="2015-12" db="EMBL/GenBank/DDBJ databases">
        <authorList>
            <person name="Nair G.R."/>
            <person name="Kaur G."/>
            <person name="Mayilraj S."/>
        </authorList>
    </citation>
    <scope>NUCLEOTIDE SEQUENCE [LARGE SCALE GENOMIC DNA]</scope>
    <source>
        <strain evidence="9">CD08_7</strain>
    </source>
</reference>
<dbReference type="SUPFAM" id="SSF55424">
    <property type="entry name" value="FAD/NAD-linked reductases, dimerisation (C-terminal) domain"/>
    <property type="match status" value="1"/>
</dbReference>
<keyword evidence="2" id="KW-0285">Flavoprotein</keyword>
<protein>
    <submittedName>
        <fullName evidence="8">Pyridine nucleotide-disulfide oxidoreductase</fullName>
    </submittedName>
</protein>
<dbReference type="Gene3D" id="3.30.390.30">
    <property type="match status" value="1"/>
</dbReference>
<feature type="domain" description="Pyridine nucleotide-disulphide oxidoreductase dimerisation" evidence="6">
    <location>
        <begin position="347"/>
        <end position="449"/>
    </location>
</feature>
<accession>A0A0W8IBB5</accession>
<evidence type="ECO:0000256" key="3">
    <source>
        <dbReference type="ARBA" id="ARBA00022827"/>
    </source>
</evidence>
<dbReference type="Proteomes" id="UP000054023">
    <property type="component" value="Unassembled WGS sequence"/>
</dbReference>
<dbReference type="PRINTS" id="PR00411">
    <property type="entry name" value="PNDRDTASEI"/>
</dbReference>
<evidence type="ECO:0000256" key="4">
    <source>
        <dbReference type="PIRSR" id="PIRSR000350-3"/>
    </source>
</evidence>
<organism evidence="8 9">
    <name type="scientific">Nesterenkonia jeotgali</name>
    <dbReference type="NCBI Taxonomy" id="317018"/>
    <lineage>
        <taxon>Bacteria</taxon>
        <taxon>Bacillati</taxon>
        <taxon>Actinomycetota</taxon>
        <taxon>Actinomycetes</taxon>
        <taxon>Micrococcales</taxon>
        <taxon>Micrococcaceae</taxon>
        <taxon>Nesterenkonia</taxon>
    </lineage>
</organism>
<feature type="domain" description="FAD/NAD(P)-binding" evidence="7">
    <location>
        <begin position="11"/>
        <end position="326"/>
    </location>
</feature>
<dbReference type="InterPro" id="IPR004099">
    <property type="entry name" value="Pyr_nucl-diS_OxRdtase_dimer"/>
</dbReference>
<dbReference type="AlphaFoldDB" id="A0A0W8IBB5"/>
<comment type="similarity">
    <text evidence="1">Belongs to the class-I pyridine nucleotide-disulfide oxidoreductase family.</text>
</comment>
<feature type="binding site" evidence="4">
    <location>
        <position position="310"/>
    </location>
    <ligand>
        <name>FAD</name>
        <dbReference type="ChEBI" id="CHEBI:57692"/>
    </ligand>
</feature>
<dbReference type="PIRSF" id="PIRSF000350">
    <property type="entry name" value="Mercury_reductase_MerA"/>
    <property type="match status" value="1"/>
</dbReference>
<feature type="binding site" evidence="4">
    <location>
        <position position="269"/>
    </location>
    <ligand>
        <name>NAD(+)</name>
        <dbReference type="ChEBI" id="CHEBI:57540"/>
    </ligand>
</feature>
<dbReference type="OrthoDB" id="4763248at2"/>